<dbReference type="PANTHER" id="PTHR23308">
    <property type="entry name" value="NUCLEAR INHIBITOR OF PROTEIN PHOSPHATASE-1"/>
    <property type="match status" value="1"/>
</dbReference>
<dbReference type="Pfam" id="PF00498">
    <property type="entry name" value="FHA"/>
    <property type="match status" value="1"/>
</dbReference>
<evidence type="ECO:0000259" key="1">
    <source>
        <dbReference type="PROSITE" id="PS50006"/>
    </source>
</evidence>
<dbReference type="RefSeq" id="WP_134117390.1">
    <property type="nucleotide sequence ID" value="NZ_SOEG01000019.1"/>
</dbReference>
<feature type="domain" description="FHA" evidence="1">
    <location>
        <begin position="180"/>
        <end position="229"/>
    </location>
</feature>
<dbReference type="Pfam" id="PF12401">
    <property type="entry name" value="FhaA_N"/>
    <property type="match status" value="1"/>
</dbReference>
<name>A0A4R8GT30_9FIRM</name>
<dbReference type="InterPro" id="IPR000253">
    <property type="entry name" value="FHA_dom"/>
</dbReference>
<dbReference type="CDD" id="cd00060">
    <property type="entry name" value="FHA"/>
    <property type="match status" value="1"/>
</dbReference>
<dbReference type="Gene3D" id="2.60.200.20">
    <property type="match status" value="1"/>
</dbReference>
<dbReference type="SUPFAM" id="SSF49879">
    <property type="entry name" value="SMAD/FHA domain"/>
    <property type="match status" value="1"/>
</dbReference>
<dbReference type="AlphaFoldDB" id="A0A4R8GT30"/>
<dbReference type="InterPro" id="IPR022128">
    <property type="entry name" value="FhaA_N"/>
</dbReference>
<dbReference type="Proteomes" id="UP000295832">
    <property type="component" value="Unassembled WGS sequence"/>
</dbReference>
<comment type="caution">
    <text evidence="2">The sequence shown here is derived from an EMBL/GenBank/DDBJ whole genome shotgun (WGS) entry which is preliminary data.</text>
</comment>
<dbReference type="SMART" id="SM00240">
    <property type="entry name" value="FHA"/>
    <property type="match status" value="1"/>
</dbReference>
<dbReference type="InterPro" id="IPR050923">
    <property type="entry name" value="Cell_Proc_Reg/RNA_Proc"/>
</dbReference>
<sequence>MKLPMKFARKFKNIFFLDSLSSFGQKIVTAVIKDMKSEVREISGENYVPSQYQILVSAKRKEELKEIDKKVKDQMEELIKNEINKRDFKIQEELKLEFILNYNINKDFIVKGDFLINIDDIDNTEGEGTRVFKSDKLMSNNNDDINHTLKIKPFSEIESYLKLIKNEREVKRFEINSIETNIGRQENNEIVLADPKVSRVHAQIIKKNFYYIINDLNSTNGVLVNGELVESKRLSDGDKIRLGKNQLEFCLKR</sequence>
<evidence type="ECO:0000313" key="3">
    <source>
        <dbReference type="Proteomes" id="UP000295832"/>
    </source>
</evidence>
<gene>
    <name evidence="2" type="ORF">C7959_11921</name>
</gene>
<dbReference type="PROSITE" id="PS50006">
    <property type="entry name" value="FHA_DOMAIN"/>
    <property type="match status" value="1"/>
</dbReference>
<protein>
    <submittedName>
        <fullName evidence="2">Uncharacterized protein DUF2662</fullName>
    </submittedName>
</protein>
<organism evidence="2 3">
    <name type="scientific">Orenia marismortui</name>
    <dbReference type="NCBI Taxonomy" id="46469"/>
    <lineage>
        <taxon>Bacteria</taxon>
        <taxon>Bacillati</taxon>
        <taxon>Bacillota</taxon>
        <taxon>Clostridia</taxon>
        <taxon>Halanaerobiales</taxon>
        <taxon>Halobacteroidaceae</taxon>
        <taxon>Orenia</taxon>
    </lineage>
</organism>
<dbReference type="EMBL" id="SOEG01000019">
    <property type="protein sequence ID" value="TDX49200.1"/>
    <property type="molecule type" value="Genomic_DNA"/>
</dbReference>
<reference evidence="2 3" key="1">
    <citation type="submission" date="2019-03" db="EMBL/GenBank/DDBJ databases">
        <title>Subsurface microbial communities from deep shales in Ohio and West Virginia, USA.</title>
        <authorList>
            <person name="Wrighton K."/>
        </authorList>
    </citation>
    <scope>NUCLEOTIDE SEQUENCE [LARGE SCALE GENOMIC DNA]</scope>
    <source>
        <strain evidence="2 3">MSL 6dP</strain>
    </source>
</reference>
<proteinExistence type="predicted"/>
<dbReference type="InterPro" id="IPR042287">
    <property type="entry name" value="FhaA_N_sf"/>
</dbReference>
<dbReference type="InterPro" id="IPR008984">
    <property type="entry name" value="SMAD_FHA_dom_sf"/>
</dbReference>
<dbReference type="Gene3D" id="3.30.2320.60">
    <property type="entry name" value="FhaA, phosphopeptide-binding domain (DUF3662)"/>
    <property type="match status" value="1"/>
</dbReference>
<accession>A0A4R8GT30</accession>
<dbReference type="STRING" id="926561.GCA_000379025_00100"/>
<keyword evidence="3" id="KW-1185">Reference proteome</keyword>
<evidence type="ECO:0000313" key="2">
    <source>
        <dbReference type="EMBL" id="TDX49200.1"/>
    </source>
</evidence>